<dbReference type="InterPro" id="IPR011711">
    <property type="entry name" value="GntR_C"/>
</dbReference>
<proteinExistence type="predicted"/>
<keyword evidence="3" id="KW-0804">Transcription</keyword>
<evidence type="ECO:0000256" key="3">
    <source>
        <dbReference type="ARBA" id="ARBA00023163"/>
    </source>
</evidence>
<dbReference type="SMART" id="SM00345">
    <property type="entry name" value="HTH_GNTR"/>
    <property type="match status" value="1"/>
</dbReference>
<dbReference type="SUPFAM" id="SSF46785">
    <property type="entry name" value="Winged helix' DNA-binding domain"/>
    <property type="match status" value="1"/>
</dbReference>
<dbReference type="PANTHER" id="PTHR43537">
    <property type="entry name" value="TRANSCRIPTIONAL REGULATOR, GNTR FAMILY"/>
    <property type="match status" value="1"/>
</dbReference>
<feature type="domain" description="HTH gntR-type" evidence="4">
    <location>
        <begin position="20"/>
        <end position="87"/>
    </location>
</feature>
<dbReference type="InterPro" id="IPR036388">
    <property type="entry name" value="WH-like_DNA-bd_sf"/>
</dbReference>
<dbReference type="InterPro" id="IPR000524">
    <property type="entry name" value="Tscrpt_reg_HTH_GntR"/>
</dbReference>
<evidence type="ECO:0000313" key="6">
    <source>
        <dbReference type="Proteomes" id="UP000733379"/>
    </source>
</evidence>
<reference evidence="5 6" key="1">
    <citation type="submission" date="2021-06" db="EMBL/GenBank/DDBJ databases">
        <title>Actinomycetes sequencing.</title>
        <authorList>
            <person name="Shan Q."/>
        </authorList>
    </citation>
    <scope>NUCLEOTIDE SEQUENCE [LARGE SCALE GENOMIC DNA]</scope>
    <source>
        <strain evidence="5 6">NEAU-G5</strain>
    </source>
</reference>
<name>A0ABS6AZW7_9NOCA</name>
<accession>A0ABS6AZW7</accession>
<dbReference type="PANTHER" id="PTHR43537:SF5">
    <property type="entry name" value="UXU OPERON TRANSCRIPTIONAL REGULATOR"/>
    <property type="match status" value="1"/>
</dbReference>
<dbReference type="EMBL" id="JAHKNI010000006">
    <property type="protein sequence ID" value="MBU3063604.1"/>
    <property type="molecule type" value="Genomic_DNA"/>
</dbReference>
<protein>
    <submittedName>
        <fullName evidence="5">GntR family transcriptional regulator</fullName>
    </submittedName>
</protein>
<evidence type="ECO:0000256" key="2">
    <source>
        <dbReference type="ARBA" id="ARBA00023125"/>
    </source>
</evidence>
<dbReference type="PROSITE" id="PS50949">
    <property type="entry name" value="HTH_GNTR"/>
    <property type="match status" value="1"/>
</dbReference>
<evidence type="ECO:0000259" key="4">
    <source>
        <dbReference type="PROSITE" id="PS50949"/>
    </source>
</evidence>
<comment type="caution">
    <text evidence="5">The sequence shown here is derived from an EMBL/GenBank/DDBJ whole genome shotgun (WGS) entry which is preliminary data.</text>
</comment>
<evidence type="ECO:0000256" key="1">
    <source>
        <dbReference type="ARBA" id="ARBA00023015"/>
    </source>
</evidence>
<dbReference type="InterPro" id="IPR036390">
    <property type="entry name" value="WH_DNA-bd_sf"/>
</dbReference>
<dbReference type="Pfam" id="PF07729">
    <property type="entry name" value="FCD"/>
    <property type="match status" value="1"/>
</dbReference>
<keyword evidence="1" id="KW-0805">Transcription regulation</keyword>
<keyword evidence="2" id="KW-0238">DNA-binding</keyword>
<keyword evidence="6" id="KW-1185">Reference proteome</keyword>
<dbReference type="SMART" id="SM00895">
    <property type="entry name" value="FCD"/>
    <property type="match status" value="1"/>
</dbReference>
<dbReference type="CDD" id="cd07377">
    <property type="entry name" value="WHTH_GntR"/>
    <property type="match status" value="1"/>
</dbReference>
<dbReference type="Gene3D" id="1.10.10.10">
    <property type="entry name" value="Winged helix-like DNA-binding domain superfamily/Winged helix DNA-binding domain"/>
    <property type="match status" value="1"/>
</dbReference>
<dbReference type="SUPFAM" id="SSF48008">
    <property type="entry name" value="GntR ligand-binding domain-like"/>
    <property type="match status" value="1"/>
</dbReference>
<dbReference type="Gene3D" id="1.20.120.530">
    <property type="entry name" value="GntR ligand-binding domain-like"/>
    <property type="match status" value="1"/>
</dbReference>
<dbReference type="InterPro" id="IPR008920">
    <property type="entry name" value="TF_FadR/GntR_C"/>
</dbReference>
<dbReference type="Pfam" id="PF00392">
    <property type="entry name" value="GntR"/>
    <property type="match status" value="1"/>
</dbReference>
<gene>
    <name evidence="5" type="ORF">KO481_18965</name>
</gene>
<dbReference type="Proteomes" id="UP000733379">
    <property type="component" value="Unassembled WGS sequence"/>
</dbReference>
<dbReference type="PRINTS" id="PR00035">
    <property type="entry name" value="HTHGNTR"/>
</dbReference>
<sequence>MPPSARTVAVSQSSGLERGTQGKAIAVERLRRAIAQGDVAPGQRLVESELVERFEVTRGSVRAAIDELVAEGLIERIHNRGARVRTVSLEQAVEILECRRALEGLIAARAAERATDEDVERLRGYAERMAAAVRDGELMKYSALNHELHAALREIAGQETAADLLVRLNAQIVRHQFQLSLRPGRPQVSLAEHLLIIDAVTVGNAAEAEHFMRKHLDSVIGALSDSAVADPA</sequence>
<organism evidence="5 6">
    <name type="scientific">Nocardia albiluteola</name>
    <dbReference type="NCBI Taxonomy" id="2842303"/>
    <lineage>
        <taxon>Bacteria</taxon>
        <taxon>Bacillati</taxon>
        <taxon>Actinomycetota</taxon>
        <taxon>Actinomycetes</taxon>
        <taxon>Mycobacteriales</taxon>
        <taxon>Nocardiaceae</taxon>
        <taxon>Nocardia</taxon>
    </lineage>
</organism>
<evidence type="ECO:0000313" key="5">
    <source>
        <dbReference type="EMBL" id="MBU3063604.1"/>
    </source>
</evidence>